<name>A0A3A1NLZ2_9FLAO</name>
<dbReference type="EMBL" id="QXFI01000022">
    <property type="protein sequence ID" value="RIV44913.1"/>
    <property type="molecule type" value="Genomic_DNA"/>
</dbReference>
<evidence type="ECO:0000256" key="1">
    <source>
        <dbReference type="ARBA" id="ARBA00035012"/>
    </source>
</evidence>
<dbReference type="OrthoDB" id="580851at2"/>
<evidence type="ECO:0000256" key="2">
    <source>
        <dbReference type="ARBA" id="ARBA00035032"/>
    </source>
</evidence>
<gene>
    <name evidence="4" type="ORF">D2V05_08430</name>
    <name evidence="5" type="ORF">FQ017_08355</name>
</gene>
<dbReference type="AlphaFoldDB" id="A0A3A1NLZ2"/>
<comment type="caution">
    <text evidence="4">The sequence shown here is derived from an EMBL/GenBank/DDBJ whole genome shotgun (WGS) entry which is preliminary data.</text>
</comment>
<dbReference type="InterPro" id="IPR012337">
    <property type="entry name" value="RNaseH-like_sf"/>
</dbReference>
<dbReference type="Proteomes" id="UP000266691">
    <property type="component" value="Unassembled WGS sequence"/>
</dbReference>
<dbReference type="GO" id="GO:0003676">
    <property type="term" value="F:nucleic acid binding"/>
    <property type="evidence" value="ECO:0007669"/>
    <property type="project" value="InterPro"/>
</dbReference>
<dbReference type="Gene3D" id="3.30.420.10">
    <property type="entry name" value="Ribonuclease H-like superfamily/Ribonuclease H"/>
    <property type="match status" value="1"/>
</dbReference>
<dbReference type="SUPFAM" id="SSF53098">
    <property type="entry name" value="Ribonuclease H-like"/>
    <property type="match status" value="1"/>
</dbReference>
<dbReference type="PROSITE" id="PS50822">
    <property type="entry name" value="PIWI"/>
    <property type="match status" value="1"/>
</dbReference>
<evidence type="ECO:0000259" key="3">
    <source>
        <dbReference type="PROSITE" id="PS50822"/>
    </source>
</evidence>
<organism evidence="4 6">
    <name type="scientific">Flagellimonas pelagia</name>
    <dbReference type="NCBI Taxonomy" id="2306998"/>
    <lineage>
        <taxon>Bacteria</taxon>
        <taxon>Pseudomonadati</taxon>
        <taxon>Bacteroidota</taxon>
        <taxon>Flavobacteriia</taxon>
        <taxon>Flavobacteriales</taxon>
        <taxon>Flavobacteriaceae</taxon>
        <taxon>Flagellimonas</taxon>
    </lineage>
</organism>
<proteinExistence type="inferred from homology"/>
<evidence type="ECO:0000313" key="7">
    <source>
        <dbReference type="Proteomes" id="UP000321621"/>
    </source>
</evidence>
<keyword evidence="7" id="KW-1185">Reference proteome</keyword>
<dbReference type="EMBL" id="VNWK01000022">
    <property type="protein sequence ID" value="TXJ95544.1"/>
    <property type="molecule type" value="Genomic_DNA"/>
</dbReference>
<dbReference type="InterPro" id="IPR036397">
    <property type="entry name" value="RNaseH_sf"/>
</dbReference>
<accession>A0A3A1NLZ2</accession>
<dbReference type="SMART" id="SM00950">
    <property type="entry name" value="Piwi"/>
    <property type="match status" value="1"/>
</dbReference>
<reference evidence="4 6" key="1">
    <citation type="submission" date="2018-08" db="EMBL/GenBank/DDBJ databases">
        <title>Proposal of Muricauda 72 sp.nov. and Muricauda NH166 sp.nov., isolated from seawater.</title>
        <authorList>
            <person name="Cheng H."/>
            <person name="Wu Y.-H."/>
            <person name="Guo L.-L."/>
            <person name="Xu X.-W."/>
        </authorList>
    </citation>
    <scope>NUCLEOTIDE SEQUENCE [LARGE SCALE GENOMIC DNA]</scope>
    <source>
        <strain evidence="4 6">72</strain>
    </source>
</reference>
<dbReference type="Gene3D" id="3.40.50.2300">
    <property type="match status" value="1"/>
</dbReference>
<dbReference type="InterPro" id="IPR003165">
    <property type="entry name" value="Piwi"/>
</dbReference>
<protein>
    <recommendedName>
        <fullName evidence="2">Protein argonaute</fullName>
    </recommendedName>
</protein>
<comment type="similarity">
    <text evidence="1">Belongs to the argonaute family. Long pAgo subfamily.</text>
</comment>
<evidence type="ECO:0000313" key="5">
    <source>
        <dbReference type="EMBL" id="TXJ95544.1"/>
    </source>
</evidence>
<sequence length="664" mass="76713">MAGLFLNFFEAEIEGQTFQLSKVPFSDYSTKESYLQLQDEYPDFQFYRVRDEIFYWGKSGLTKVLPLNSKKESISLLSVPKIVSKILESCLMDALSRDERLEVIHKRYSHSWEVISPNNKLQGINGLSAHNCYTISPKYFKKEKKNILGFTISLRTKYVFTQDKQTLEANGFDTSGLRGDENSIHANKQAIKRYIDAMGKRQEFESFEKQNSNNASNYNNIQKFVGWLNKNILPEVKLPNEGKIKPLKAYNIPSAEFSFDVLRRPKRFFYAGQENTKNLPYYNQMVKEYKPASYEEISSNLKIGVICPTKYEGRTETFLKTLKDKLESELHINEVVFNTVFVPDEKLDSYASVIYNDEVLETELVIVVVSEDQKTIPVPSSPYYYCKAKLIGNGIPTQQITIETINGANSFSLTNISLNIYAKIGGTAWTIEKEDKLKKEFIIGIGSTTLQDGKHVLGLAQIFDPDGRYLVGDCVPISTLENYKENLILFLEKIIKQEIESAAITGSDEFRLIFHIYKSASSEYELAAVKEVVNLFDNYTFKYALIHLAYGHNYRLFYSEGKSDLKRGIYLPLDDREALLTFVPNSNLPLKINLDWRSSFQDLQYLSQQVYWFSDLSHRTYMPSKRTVTLMYPSLMVSLTEKLKEVEGWDFDRLRHINEKLWFI</sequence>
<reference evidence="5 7" key="2">
    <citation type="submission" date="2019-07" db="EMBL/GenBank/DDBJ databases">
        <title>Draft genome of two Muricauda strains isolated from deep sea.</title>
        <authorList>
            <person name="Sun C."/>
        </authorList>
    </citation>
    <scope>NUCLEOTIDE SEQUENCE [LARGE SCALE GENOMIC DNA]</scope>
    <source>
        <strain evidence="5 7">72</strain>
    </source>
</reference>
<feature type="domain" description="Piwi" evidence="3">
    <location>
        <begin position="364"/>
        <end position="645"/>
    </location>
</feature>
<evidence type="ECO:0000313" key="6">
    <source>
        <dbReference type="Proteomes" id="UP000266691"/>
    </source>
</evidence>
<dbReference type="RefSeq" id="WP_119647226.1">
    <property type="nucleotide sequence ID" value="NZ_QXFI01000022.1"/>
</dbReference>
<evidence type="ECO:0000313" key="4">
    <source>
        <dbReference type="EMBL" id="RIV44913.1"/>
    </source>
</evidence>
<dbReference type="Proteomes" id="UP000321621">
    <property type="component" value="Unassembled WGS sequence"/>
</dbReference>